<dbReference type="GO" id="GO:0071562">
    <property type="term" value="P:nucleus-vacuole junction assembly"/>
    <property type="evidence" value="ECO:0007669"/>
    <property type="project" value="InterPro"/>
</dbReference>
<feature type="compositionally biased region" description="Basic and acidic residues" evidence="9">
    <location>
        <begin position="53"/>
        <end position="66"/>
    </location>
</feature>
<dbReference type="InterPro" id="IPR000225">
    <property type="entry name" value="Armadillo"/>
</dbReference>
<dbReference type="InterPro" id="IPR016024">
    <property type="entry name" value="ARM-type_fold"/>
</dbReference>
<evidence type="ECO:0000256" key="6">
    <source>
        <dbReference type="ARBA" id="ARBA00023288"/>
    </source>
</evidence>
<organism evidence="10 11">
    <name type="scientific">Phytophthora rubi</name>
    <dbReference type="NCBI Taxonomy" id="129364"/>
    <lineage>
        <taxon>Eukaryota</taxon>
        <taxon>Sar</taxon>
        <taxon>Stramenopiles</taxon>
        <taxon>Oomycota</taxon>
        <taxon>Peronosporomycetes</taxon>
        <taxon>Peronosporales</taxon>
        <taxon>Peronosporaceae</taxon>
        <taxon>Phytophthora</taxon>
    </lineage>
</organism>
<keyword evidence="4" id="KW-0677">Repeat</keyword>
<dbReference type="GO" id="GO:0005774">
    <property type="term" value="C:vacuolar membrane"/>
    <property type="evidence" value="ECO:0007669"/>
    <property type="project" value="UniProtKB-SubCell"/>
</dbReference>
<feature type="compositionally biased region" description="Pro residues" evidence="9">
    <location>
        <begin position="8"/>
        <end position="23"/>
    </location>
</feature>
<comment type="subcellular location">
    <subcellularLocation>
        <location evidence="1">Vacuole membrane</location>
        <topology evidence="1">Lipid-anchor</topology>
    </subcellularLocation>
</comment>
<evidence type="ECO:0000313" key="11">
    <source>
        <dbReference type="Proteomes" id="UP000429607"/>
    </source>
</evidence>
<evidence type="ECO:0000256" key="9">
    <source>
        <dbReference type="SAM" id="MobiDB-lite"/>
    </source>
</evidence>
<dbReference type="GO" id="GO:0043495">
    <property type="term" value="F:protein-membrane adaptor activity"/>
    <property type="evidence" value="ECO:0007669"/>
    <property type="project" value="InterPro"/>
</dbReference>
<comment type="similarity">
    <text evidence="2">Belongs to the beta-catenin family.</text>
</comment>
<reference evidence="10 11" key="1">
    <citation type="submission" date="2018-09" db="EMBL/GenBank/DDBJ databases">
        <title>Genomic investigation of the strawberry pathogen Phytophthora fragariae indicates pathogenicity is determined by transcriptional variation in three key races.</title>
        <authorList>
            <person name="Adams T.M."/>
            <person name="Armitage A.D."/>
            <person name="Sobczyk M.K."/>
            <person name="Bates H.J."/>
            <person name="Dunwell J.M."/>
            <person name="Nellist C.F."/>
            <person name="Harrison R.J."/>
        </authorList>
    </citation>
    <scope>NUCLEOTIDE SEQUENCE [LARGE SCALE GENOMIC DNA]</scope>
    <source>
        <strain evidence="10 11">SCRP249</strain>
    </source>
</reference>
<feature type="region of interest" description="Disordered" evidence="9">
    <location>
        <begin position="1"/>
        <end position="159"/>
    </location>
</feature>
<feature type="compositionally biased region" description="Polar residues" evidence="9">
    <location>
        <begin position="123"/>
        <end position="139"/>
    </location>
</feature>
<keyword evidence="6" id="KW-0449">Lipoprotein</keyword>
<protein>
    <recommendedName>
        <fullName evidence="7">Vacuolar protein 8</fullName>
    </recommendedName>
</protein>
<evidence type="ECO:0000256" key="8">
    <source>
        <dbReference type="PROSITE-ProRule" id="PRU00259"/>
    </source>
</evidence>
<dbReference type="SMART" id="SM00185">
    <property type="entry name" value="ARM"/>
    <property type="match status" value="7"/>
</dbReference>
<gene>
    <name evidence="10" type="ORF">PR001_g5972</name>
</gene>
<feature type="region of interest" description="Disordered" evidence="9">
    <location>
        <begin position="629"/>
        <end position="651"/>
    </location>
</feature>
<dbReference type="PROSITE" id="PS50176">
    <property type="entry name" value="ARM_REPEAT"/>
    <property type="match status" value="1"/>
</dbReference>
<comment type="caution">
    <text evidence="10">The sequence shown here is derived from an EMBL/GenBank/DDBJ whole genome shotgun (WGS) entry which is preliminary data.</text>
</comment>
<feature type="compositionally biased region" description="Low complexity" evidence="9">
    <location>
        <begin position="81"/>
        <end position="104"/>
    </location>
</feature>
<dbReference type="SUPFAM" id="SSF48371">
    <property type="entry name" value="ARM repeat"/>
    <property type="match status" value="2"/>
</dbReference>
<dbReference type="AlphaFoldDB" id="A0A6A3NFA1"/>
<feature type="repeat" description="ARM" evidence="8">
    <location>
        <begin position="804"/>
        <end position="833"/>
    </location>
</feature>
<sequence length="881" mass="95524">MPLATSRKPPPALTSKPQAPPSSRPGSAVAKRRWNAPPSDLFPVAATPRTTSKRTERPATATDKHLPGVLTTRQDPREQFRAAIATASAAASASAAPRRGSTSSRKIEESPSPRAKTTRKDQQNVTASPPTGRRLSQPTRLRRASEGHQHVATADADGAVEQVGGAPTAAVSLRADPKRQQLLAREAELTAMQTERRRDSLHSAQVLKSLRRQDVEADDVSPLIEIIYWSPFVEVRRDAAAAIASLSRNTANLELLDEVGTLGAILTMLSSPVDREDSDISHDCAQALAALVRLSSVKTKLLQAPGGIDCVFSLLHTTTDQKLRLAGFEVVARLVTTDEWREAVAKREGFAFMLTCCSGSDASLGTRGAVAGDTRTRTLAASVLHQLAASCDNRVLFYYSGHFTTLSGLLRDPFLDKDAIFRRELLSFIHLLLSEAENARRFASLGLLPCVLSVLGRGSSCATRPSLQVSLLVVAILDAVAKEEVNHEALVQAEAMPRLVQLSFATNGGLPSTDHDSKRPHTAVTAPVQTKVSTSRPGSASSSRPRTRSRSASFWPASEATAIIRATLGIFCAMARNAANREHVIRSKVLDHIAARELYASTDKRVRRAVITLLTLLICTERERLKEPKQLAATEDDVPPSAHDSPRGLSQASERDYQHYIELLARGVVKCLFGILAGDDFGMKVDALGALAQLTLDAPSRLTLCKPALLSALGQFAFHPLASTRLHVAQIIANFAERPENVLKLMDAGLLPVLVRYVSPVDRGRAIGHSSDKRLSETLLIEATRALAAVSELHVARSRLVESGVLGALMRLVRAPSNRHEVRSYAQSAVRNLRHDAAALRIQAIYRGWHVRTTFAGPKRRQNFRKISMLVEAATASTKQR</sequence>
<evidence type="ECO:0000256" key="4">
    <source>
        <dbReference type="ARBA" id="ARBA00022737"/>
    </source>
</evidence>
<keyword evidence="3" id="KW-0926">Vacuole</keyword>
<dbReference type="Proteomes" id="UP000429607">
    <property type="component" value="Unassembled WGS sequence"/>
</dbReference>
<evidence type="ECO:0000313" key="10">
    <source>
        <dbReference type="EMBL" id="KAE9043018.1"/>
    </source>
</evidence>
<dbReference type="InterPro" id="IPR045156">
    <property type="entry name" value="Vac8"/>
</dbReference>
<proteinExistence type="inferred from homology"/>
<dbReference type="PANTHER" id="PTHR47249">
    <property type="entry name" value="VACUOLAR PROTEIN 8"/>
    <property type="match status" value="1"/>
</dbReference>
<evidence type="ECO:0000256" key="3">
    <source>
        <dbReference type="ARBA" id="ARBA00022554"/>
    </source>
</evidence>
<dbReference type="PANTHER" id="PTHR47249:SF1">
    <property type="entry name" value="VACUOLAR PROTEIN 8"/>
    <property type="match status" value="1"/>
</dbReference>
<dbReference type="Gene3D" id="1.25.10.10">
    <property type="entry name" value="Leucine-rich Repeat Variant"/>
    <property type="match status" value="2"/>
</dbReference>
<evidence type="ECO:0000256" key="2">
    <source>
        <dbReference type="ARBA" id="ARBA00005462"/>
    </source>
</evidence>
<dbReference type="InterPro" id="IPR011989">
    <property type="entry name" value="ARM-like"/>
</dbReference>
<accession>A0A6A3NFA1</accession>
<feature type="region of interest" description="Disordered" evidence="9">
    <location>
        <begin position="510"/>
        <end position="553"/>
    </location>
</feature>
<evidence type="ECO:0000256" key="7">
    <source>
        <dbReference type="ARBA" id="ARBA00026209"/>
    </source>
</evidence>
<name>A0A6A3NFA1_9STRA</name>
<feature type="compositionally biased region" description="Low complexity" evidence="9">
    <location>
        <begin position="533"/>
        <end position="544"/>
    </location>
</feature>
<dbReference type="PROSITE" id="PS50096">
    <property type="entry name" value="IQ"/>
    <property type="match status" value="1"/>
</dbReference>
<keyword evidence="5" id="KW-0472">Membrane</keyword>
<evidence type="ECO:0000256" key="1">
    <source>
        <dbReference type="ARBA" id="ARBA00004592"/>
    </source>
</evidence>
<dbReference type="EMBL" id="QXFV01000273">
    <property type="protein sequence ID" value="KAE9043018.1"/>
    <property type="molecule type" value="Genomic_DNA"/>
</dbReference>
<evidence type="ECO:0000256" key="5">
    <source>
        <dbReference type="ARBA" id="ARBA00023136"/>
    </source>
</evidence>